<proteinExistence type="predicted"/>
<dbReference type="InterPro" id="IPR036709">
    <property type="entry name" value="Autotransporte_beta_dom_sf"/>
</dbReference>
<evidence type="ECO:0000256" key="2">
    <source>
        <dbReference type="SAM" id="SignalP"/>
    </source>
</evidence>
<dbReference type="Gene3D" id="2.40.128.130">
    <property type="entry name" value="Autotransporter beta-domain"/>
    <property type="match status" value="1"/>
</dbReference>
<accession>A0A0J1DCM4</accession>
<reference evidence="3 4" key="1">
    <citation type="submission" date="2014-07" db="EMBL/GenBank/DDBJ databases">
        <authorList>
            <person name="Harkins D.M."/>
            <person name="Lesho E."/>
            <person name="Waterman P.E."/>
            <person name="Chan A."/>
            <person name="Fouts D.E."/>
        </authorList>
    </citation>
    <scope>NUCLEOTIDE SEQUENCE [LARGE SCALE GENOMIC DNA]</scope>
    <source>
        <strain evidence="3 4">MRSN 3527</strain>
    </source>
</reference>
<feature type="chain" id="PRO_5005249911" evidence="2">
    <location>
        <begin position="27"/>
        <end position="309"/>
    </location>
</feature>
<dbReference type="RefSeq" id="WP_001260875.1">
    <property type="nucleotide sequence ID" value="NZ_JPHZ01000011.1"/>
</dbReference>
<comment type="caution">
    <text evidence="3">The sequence shown here is derived from an EMBL/GenBank/DDBJ whole genome shotgun (WGS) entry which is preliminary data.</text>
</comment>
<dbReference type="SUPFAM" id="SSF103515">
    <property type="entry name" value="Autotransporter"/>
    <property type="match status" value="1"/>
</dbReference>
<dbReference type="AlphaFoldDB" id="A0A0J1DCM4"/>
<feature type="compositionally biased region" description="Polar residues" evidence="1">
    <location>
        <begin position="62"/>
        <end position="72"/>
    </location>
</feature>
<dbReference type="Pfam" id="PF05275">
    <property type="entry name" value="CopB"/>
    <property type="match status" value="1"/>
</dbReference>
<evidence type="ECO:0000256" key="1">
    <source>
        <dbReference type="SAM" id="MobiDB-lite"/>
    </source>
</evidence>
<dbReference type="Proteomes" id="UP000036122">
    <property type="component" value="Unassembled WGS sequence"/>
</dbReference>
<evidence type="ECO:0000313" key="4">
    <source>
        <dbReference type="Proteomes" id="UP000036122"/>
    </source>
</evidence>
<keyword evidence="2" id="KW-0732">Signal</keyword>
<organism evidence="3 4">
    <name type="scientific">Acinetobacter baumannii MRSN 3527</name>
    <dbReference type="NCBI Taxonomy" id="1409923"/>
    <lineage>
        <taxon>Bacteria</taxon>
        <taxon>Pseudomonadati</taxon>
        <taxon>Pseudomonadota</taxon>
        <taxon>Gammaproteobacteria</taxon>
        <taxon>Moraxellales</taxon>
        <taxon>Moraxellaceae</taxon>
        <taxon>Acinetobacter</taxon>
        <taxon>Acinetobacter calcoaceticus/baumannii complex</taxon>
    </lineage>
</organism>
<dbReference type="GO" id="GO:0006878">
    <property type="term" value="P:intracellular copper ion homeostasis"/>
    <property type="evidence" value="ECO:0007669"/>
    <property type="project" value="InterPro"/>
</dbReference>
<feature type="signal peptide" evidence="2">
    <location>
        <begin position="1"/>
        <end position="26"/>
    </location>
</feature>
<feature type="region of interest" description="Disordered" evidence="1">
    <location>
        <begin position="57"/>
        <end position="84"/>
    </location>
</feature>
<name>A0A0J1DCM4_ACIBA</name>
<dbReference type="InterPro" id="IPR007939">
    <property type="entry name" value="Cu-R_B_prcur"/>
</dbReference>
<gene>
    <name evidence="3" type="ORF">T630_0627</name>
</gene>
<protein>
    <submittedName>
        <fullName evidence="3">Copper resistance protein B CopB</fullName>
    </submittedName>
</protein>
<sequence length="309" mass="34362">MRTTKKIYSKTFLSIALIGLSGVAFANDTAVQSMDSSTKSSQSESMKMLLKEPGGLGYVDRNTYQNSTSGNDGDNGIGLEAETSNNRNHDKHLKEHGGQVFQMTKFENEWTVDEDGKGALGSKIETLIGTDENRLFIEANLDKAESHDPKYDVSALYSRNVAPFWDVQAGVRYSEDKNNSNSDWVDGVVGVLGLAPYFFETQAYLYGGENNFWGASLEVERDFLLTQKLITQPYLEVDAVFSDDSNYAAKSGLSELKTGIKTRYEVTKRVRPFVDVAYQYEKGQKATNVQEATESEKGWKYGAGIELVF</sequence>
<dbReference type="GO" id="GO:0009279">
    <property type="term" value="C:cell outer membrane"/>
    <property type="evidence" value="ECO:0007669"/>
    <property type="project" value="InterPro"/>
</dbReference>
<dbReference type="EMBL" id="JPHZ01000011">
    <property type="protein sequence ID" value="KLT89813.1"/>
    <property type="molecule type" value="Genomic_DNA"/>
</dbReference>
<dbReference type="PATRIC" id="fig|1409923.3.peg.2983"/>
<dbReference type="GO" id="GO:0005507">
    <property type="term" value="F:copper ion binding"/>
    <property type="evidence" value="ECO:0007669"/>
    <property type="project" value="InterPro"/>
</dbReference>
<evidence type="ECO:0000313" key="3">
    <source>
        <dbReference type="EMBL" id="KLT89813.1"/>
    </source>
</evidence>